<gene>
    <name evidence="2" type="ORF">AMJ83_11310</name>
</gene>
<feature type="signal peptide" evidence="1">
    <location>
        <begin position="1"/>
        <end position="16"/>
    </location>
</feature>
<reference evidence="2 3" key="1">
    <citation type="journal article" date="2015" name="Microbiome">
        <title>Genomic resolution of linkages in carbon, nitrogen, and sulfur cycling among widespread estuary sediment bacteria.</title>
        <authorList>
            <person name="Baker B.J."/>
            <person name="Lazar C.S."/>
            <person name="Teske A.P."/>
            <person name="Dick G.J."/>
        </authorList>
    </citation>
    <scope>NUCLEOTIDE SEQUENCE [LARGE SCALE GENOMIC DNA]</scope>
    <source>
        <strain evidence="2">SM23_42</strain>
    </source>
</reference>
<name>A0A0S8FNM1_UNCW3</name>
<evidence type="ECO:0000256" key="1">
    <source>
        <dbReference type="SAM" id="SignalP"/>
    </source>
</evidence>
<dbReference type="AlphaFoldDB" id="A0A0S8FNM1"/>
<dbReference type="Proteomes" id="UP000051373">
    <property type="component" value="Unassembled WGS sequence"/>
</dbReference>
<evidence type="ECO:0008006" key="4">
    <source>
        <dbReference type="Google" id="ProtNLM"/>
    </source>
</evidence>
<keyword evidence="1" id="KW-0732">Signal</keyword>
<evidence type="ECO:0000313" key="3">
    <source>
        <dbReference type="Proteomes" id="UP000051373"/>
    </source>
</evidence>
<comment type="caution">
    <text evidence="2">The sequence shown here is derived from an EMBL/GenBank/DDBJ whole genome shotgun (WGS) entry which is preliminary data.</text>
</comment>
<feature type="non-terminal residue" evidence="2">
    <location>
        <position position="192"/>
    </location>
</feature>
<evidence type="ECO:0000313" key="2">
    <source>
        <dbReference type="EMBL" id="KPK62287.1"/>
    </source>
</evidence>
<proteinExistence type="predicted"/>
<sequence>MKKVLTLCLFMSLVWAMPRGRDYIDDGSSANQPYRALSINRQAVLVDSSGNAYSSWTNIQNCLAFNPTLGGLEFVCRNFNPTGHLNAHQADAGMTFWVHDMEIYQAEYGNARYPTSVASTDAHTGFPILDPGTGTWGHMGAQWCEGGWYSSFWASPVNLSGDIGSPRSVGVELPTGDIVFVCDEVNGLLPYY</sequence>
<feature type="chain" id="PRO_5006646315" description="B30.2/SPRY domain-containing protein" evidence="1">
    <location>
        <begin position="17"/>
        <end position="192"/>
    </location>
</feature>
<dbReference type="EMBL" id="LJUJ01000044">
    <property type="protein sequence ID" value="KPK62287.1"/>
    <property type="molecule type" value="Genomic_DNA"/>
</dbReference>
<protein>
    <recommendedName>
        <fullName evidence="4">B30.2/SPRY domain-containing protein</fullName>
    </recommendedName>
</protein>
<organism evidence="2 3">
    <name type="scientific">candidate division WOR_3 bacterium SM23_42</name>
    <dbReference type="NCBI Taxonomy" id="1703779"/>
    <lineage>
        <taxon>Bacteria</taxon>
        <taxon>Bacteria division WOR-3</taxon>
    </lineage>
</organism>
<accession>A0A0S8FNM1</accession>